<dbReference type="Proteomes" id="UP000027361">
    <property type="component" value="Unassembled WGS sequence"/>
</dbReference>
<dbReference type="GO" id="GO:0016491">
    <property type="term" value="F:oxidoreductase activity"/>
    <property type="evidence" value="ECO:0007669"/>
    <property type="project" value="InterPro"/>
</dbReference>
<dbReference type="InterPro" id="IPR036812">
    <property type="entry name" value="NAD(P)_OxRdtase_dom_sf"/>
</dbReference>
<evidence type="ECO:0000313" key="3">
    <source>
        <dbReference type="EMBL" id="KDN40965.1"/>
    </source>
</evidence>
<evidence type="ECO:0000256" key="1">
    <source>
        <dbReference type="SAM" id="MobiDB-lite"/>
    </source>
</evidence>
<reference evidence="3 4" key="1">
    <citation type="submission" date="2014-05" db="EMBL/GenBank/DDBJ databases">
        <title>Draft genome sequence of a rare smut relative, Tilletiaria anomala UBC 951.</title>
        <authorList>
            <consortium name="DOE Joint Genome Institute"/>
            <person name="Toome M."/>
            <person name="Kuo A."/>
            <person name="Henrissat B."/>
            <person name="Lipzen A."/>
            <person name="Tritt A."/>
            <person name="Yoshinaga Y."/>
            <person name="Zane M."/>
            <person name="Barry K."/>
            <person name="Grigoriev I.V."/>
            <person name="Spatafora J.W."/>
            <person name="Aimea M.C."/>
        </authorList>
    </citation>
    <scope>NUCLEOTIDE SEQUENCE [LARGE SCALE GENOMIC DNA]</scope>
    <source>
        <strain evidence="3 4">UBC 951</strain>
    </source>
</reference>
<organism evidence="3 4">
    <name type="scientific">Tilletiaria anomala (strain ATCC 24038 / CBS 436.72 / UBC 951)</name>
    <dbReference type="NCBI Taxonomy" id="1037660"/>
    <lineage>
        <taxon>Eukaryota</taxon>
        <taxon>Fungi</taxon>
        <taxon>Dikarya</taxon>
        <taxon>Basidiomycota</taxon>
        <taxon>Ustilaginomycotina</taxon>
        <taxon>Exobasidiomycetes</taxon>
        <taxon>Georgefischeriales</taxon>
        <taxon>Tilletiariaceae</taxon>
        <taxon>Tilletiaria</taxon>
    </lineage>
</organism>
<dbReference type="RefSeq" id="XP_013241555.1">
    <property type="nucleotide sequence ID" value="XM_013386101.1"/>
</dbReference>
<name>A0A066VQW7_TILAU</name>
<dbReference type="PANTHER" id="PTHR11732">
    <property type="entry name" value="ALDO/KETO REDUCTASE"/>
    <property type="match status" value="1"/>
</dbReference>
<dbReference type="EMBL" id="JMSN01000085">
    <property type="protein sequence ID" value="KDN40965.1"/>
    <property type="molecule type" value="Genomic_DNA"/>
</dbReference>
<feature type="domain" description="NADP-dependent oxidoreductase" evidence="2">
    <location>
        <begin position="89"/>
        <end position="282"/>
    </location>
</feature>
<dbReference type="AlphaFoldDB" id="A0A066VQW7"/>
<dbReference type="HOGENOM" id="CLU_023205_10_0_1"/>
<dbReference type="InterPro" id="IPR023210">
    <property type="entry name" value="NADP_OxRdtase_dom"/>
</dbReference>
<dbReference type="GeneID" id="25264991"/>
<evidence type="ECO:0000259" key="2">
    <source>
        <dbReference type="Pfam" id="PF00248"/>
    </source>
</evidence>
<protein>
    <submittedName>
        <fullName evidence="3">Aldo/keto reductase</fullName>
    </submittedName>
</protein>
<sequence length="405" mass="43029">MSGPLVSTTSSGGGGEGGQIIISDAAAHNSAVVSSARELTAGNADAGAGASTLATAVAAPAPVATMPLVPRASMSMPKILYGTAWKGDATASLVRQAFRAGFRGVDTAGQRKHYREDLVGEGIALARRELGLKREDIWIQTKFTSVDGQDSTGFIPYDPQAPVAEQVWASFRHSLYSLNLSPSVTIDAKGKKRETASGSKEGLNASSTDVEPQPYIDSYLLHSPLRSLEETAAAWAVLEELVLSGQVRQIGISNVYDPRIWAALRGMMTRVKPTVLQNRWHASTGHDLSVLPTLSPVLSPNDFPLDEDGFAGEGIRYQPFWTLTGNPFLLESTAVLAAAAEFGLTPEQVVYRYVSQGLGIAGVQATVLCGSTSESHVREAVQAVQSGSDLDEQTIDAIRREIYGE</sequence>
<accession>A0A066VQW7</accession>
<feature type="region of interest" description="Disordered" evidence="1">
    <location>
        <begin position="189"/>
        <end position="209"/>
    </location>
</feature>
<dbReference type="Pfam" id="PF00248">
    <property type="entry name" value="Aldo_ket_red"/>
    <property type="match status" value="1"/>
</dbReference>
<dbReference type="InParanoid" id="A0A066VQW7"/>
<gene>
    <name evidence="3" type="ORF">K437DRAFT_258469</name>
</gene>
<dbReference type="SUPFAM" id="SSF51430">
    <property type="entry name" value="NAD(P)-linked oxidoreductase"/>
    <property type="match status" value="1"/>
</dbReference>
<comment type="caution">
    <text evidence="3">The sequence shown here is derived from an EMBL/GenBank/DDBJ whole genome shotgun (WGS) entry which is preliminary data.</text>
</comment>
<keyword evidence="4" id="KW-1185">Reference proteome</keyword>
<dbReference type="Gene3D" id="3.20.20.100">
    <property type="entry name" value="NADP-dependent oxidoreductase domain"/>
    <property type="match status" value="1"/>
</dbReference>
<proteinExistence type="predicted"/>
<dbReference type="InterPro" id="IPR020471">
    <property type="entry name" value="AKR"/>
</dbReference>
<dbReference type="OrthoDB" id="5357513at2759"/>
<dbReference type="STRING" id="1037660.A0A066VQW7"/>
<evidence type="ECO:0000313" key="4">
    <source>
        <dbReference type="Proteomes" id="UP000027361"/>
    </source>
</evidence>
<dbReference type="OMA" id="RRWCANQ"/>